<evidence type="ECO:0000313" key="2">
    <source>
        <dbReference type="Proteomes" id="UP001596208"/>
    </source>
</evidence>
<evidence type="ECO:0000313" key="1">
    <source>
        <dbReference type="EMBL" id="MFC5169863.1"/>
    </source>
</evidence>
<accession>A0ABW0AY93</accession>
<gene>
    <name evidence="1" type="ORF">ACFPRK_04490</name>
</gene>
<reference evidence="2" key="1">
    <citation type="journal article" date="2019" name="Int. J. Syst. Evol. Microbiol.">
        <title>The Global Catalogue of Microorganisms (GCM) 10K type strain sequencing project: providing services to taxonomists for standard genome sequencing and annotation.</title>
        <authorList>
            <consortium name="The Broad Institute Genomics Platform"/>
            <consortium name="The Broad Institute Genome Sequencing Center for Infectious Disease"/>
            <person name="Wu L."/>
            <person name="Ma J."/>
        </authorList>
    </citation>
    <scope>NUCLEOTIDE SEQUENCE [LARGE SCALE GENOMIC DNA]</scope>
    <source>
        <strain evidence="2">CGMCC 4.1721</strain>
    </source>
</reference>
<dbReference type="Pfam" id="PF10978">
    <property type="entry name" value="DUF2785"/>
    <property type="match status" value="1"/>
</dbReference>
<sequence>METSQSREDDILRLQGQPRIAALDELVADLRSPDPAVRDDLAYLTAKRWIPVLEPVERLYVGDRVAAHFTSPAIQARSFAPLVLALVAERGEWKPEWWNAFADWYPAESDLRGYDPELGWLHAPAHGADLLAALSHHPQLDPYPLAELAVSRLLADTDHVFDAQEDDRLAFALAQILSHPDLAAAQSVQWLAPIAAAFRTGEPGPVPAWASNTMRTLRMLYVLADRGFRSPAAGTPRALTHRAVVLGSIAETLAIVAPYAG</sequence>
<keyword evidence="2" id="KW-1185">Reference proteome</keyword>
<proteinExistence type="predicted"/>
<dbReference type="EMBL" id="JBHSKI010000001">
    <property type="protein sequence ID" value="MFC5169863.1"/>
    <property type="molecule type" value="Genomic_DNA"/>
</dbReference>
<dbReference type="Proteomes" id="UP001596208">
    <property type="component" value="Unassembled WGS sequence"/>
</dbReference>
<name>A0ABW0AY93_9ACTN</name>
<protein>
    <submittedName>
        <fullName evidence="1">DUF2785 domain-containing protein</fullName>
    </submittedName>
</protein>
<dbReference type="InterPro" id="IPR021247">
    <property type="entry name" value="DUF2785"/>
</dbReference>
<organism evidence="1 2">
    <name type="scientific">Streptomyces mutomycini</name>
    <dbReference type="NCBI Taxonomy" id="284036"/>
    <lineage>
        <taxon>Bacteria</taxon>
        <taxon>Bacillati</taxon>
        <taxon>Actinomycetota</taxon>
        <taxon>Actinomycetes</taxon>
        <taxon>Kitasatosporales</taxon>
        <taxon>Streptomycetaceae</taxon>
        <taxon>Streptomyces</taxon>
    </lineage>
</organism>
<comment type="caution">
    <text evidence="1">The sequence shown here is derived from an EMBL/GenBank/DDBJ whole genome shotgun (WGS) entry which is preliminary data.</text>
</comment>
<dbReference type="RefSeq" id="WP_065849449.1">
    <property type="nucleotide sequence ID" value="NZ_JBFADZ010000004.1"/>
</dbReference>